<sequence length="578" mass="63990">MRALIFTSTLFLMVFHSVVAMAEVEEVQATIDKNPVMVDEAIRLTITANGSANRDAFDSSALLKDFVVGRTSVNSQTSIVNFDTKRTTTWVTTLFPRKEGSYTIPSFTIEGKQTQPITVKVIPVQQSDKVARDYFVTTDIDLQEAYLNQQLLYTVKLHLASNIERGSLQSPEMPNADIRQLGDDAQYTDIINGRRYQIIERKFAIVPQASGEFTIRGPIFTGEVAAPNTNQRFGFFNRTQQVNRVGPDITIQVNPIPKNIDYPWLPSEMVRLDEEWPQGETFTVGEPITRVVTLTAIGVVEEQLPDIPEFYPPNFKLYPDQSSTTTVEKDNALIAQRMSSLALIPTQAGNIVLPEVTIPWFNTVTEKTEYATLPARTVSVSPAAPSVAGQPSQSAPLPSSALDNPTSQAPEKPDSFDTDNKPASDISSTPSYLTWLFAVLWVLTAMGWAITYRKRRSLSTSSSASLVSTGKNSLSEADAFKQLKQTIRTKNSQDISAALQQWLKLLYPDAKGIISPSQFTETQGIQQPYNDLLSARFGKSSTQWDDKAFVQAIEVARKKAKESQRAGPQSLAPLYPSV</sequence>
<keyword evidence="2" id="KW-0472">Membrane</keyword>
<name>A0A075NUR5_9ALTE</name>
<feature type="domain" description="DUF7939" evidence="4">
    <location>
        <begin position="477"/>
        <end position="559"/>
    </location>
</feature>
<dbReference type="Pfam" id="PF25607">
    <property type="entry name" value="DUF7939"/>
    <property type="match status" value="1"/>
</dbReference>
<dbReference type="AlphaFoldDB" id="A0A075NUR5"/>
<feature type="transmembrane region" description="Helical" evidence="2">
    <location>
        <begin position="432"/>
        <end position="452"/>
    </location>
</feature>
<keyword evidence="3" id="KW-0732">Signal</keyword>
<feature type="compositionally biased region" description="Low complexity" evidence="1">
    <location>
        <begin position="390"/>
        <end position="402"/>
    </location>
</feature>
<dbReference type="EMBL" id="CP008849">
    <property type="protein sequence ID" value="AIF98364.1"/>
    <property type="molecule type" value="Genomic_DNA"/>
</dbReference>
<keyword evidence="2" id="KW-1133">Transmembrane helix</keyword>
<proteinExistence type="predicted"/>
<accession>A0A075NUR5</accession>
<evidence type="ECO:0000256" key="2">
    <source>
        <dbReference type="SAM" id="Phobius"/>
    </source>
</evidence>
<dbReference type="PANTHER" id="PTHR40940:SF1">
    <property type="entry name" value="PROTEIN BATD"/>
    <property type="match status" value="1"/>
</dbReference>
<evidence type="ECO:0000256" key="1">
    <source>
        <dbReference type="SAM" id="MobiDB-lite"/>
    </source>
</evidence>
<reference evidence="5 6" key="1">
    <citation type="submission" date="2014-06" db="EMBL/GenBank/DDBJ databases">
        <title>Genomes of Alteromonas australica, a world apart.</title>
        <authorList>
            <person name="Gonzaga A."/>
            <person name="Lopez-Perez M."/>
            <person name="Rodriguez-Valera F."/>
        </authorList>
    </citation>
    <scope>NUCLEOTIDE SEQUENCE [LARGE SCALE GENOMIC DNA]</scope>
    <source>
        <strain evidence="5 6">H 17</strain>
    </source>
</reference>
<feature type="chain" id="PRO_5001708492" evidence="3">
    <location>
        <begin position="23"/>
        <end position="578"/>
    </location>
</feature>
<protein>
    <submittedName>
        <fullName evidence="5">Aerotolerance regulator BatD</fullName>
    </submittedName>
</protein>
<dbReference type="eggNOG" id="COG0457">
    <property type="taxonomic scope" value="Bacteria"/>
</dbReference>
<dbReference type="InterPro" id="IPR025738">
    <property type="entry name" value="BatD"/>
</dbReference>
<dbReference type="Proteomes" id="UP000056090">
    <property type="component" value="Chromosome"/>
</dbReference>
<keyword evidence="2" id="KW-0812">Transmembrane</keyword>
<dbReference type="RefSeq" id="WP_044056549.1">
    <property type="nucleotide sequence ID" value="NZ_CBCSKJ010000001.1"/>
</dbReference>
<feature type="compositionally biased region" description="Basic and acidic residues" evidence="1">
    <location>
        <begin position="411"/>
        <end position="422"/>
    </location>
</feature>
<evidence type="ECO:0000313" key="5">
    <source>
        <dbReference type="EMBL" id="AIF98364.1"/>
    </source>
</evidence>
<feature type="region of interest" description="Disordered" evidence="1">
    <location>
        <begin position="382"/>
        <end position="426"/>
    </location>
</feature>
<dbReference type="InterPro" id="IPR057699">
    <property type="entry name" value="DUF7939"/>
</dbReference>
<evidence type="ECO:0000256" key="3">
    <source>
        <dbReference type="SAM" id="SignalP"/>
    </source>
</evidence>
<evidence type="ECO:0000313" key="6">
    <source>
        <dbReference type="Proteomes" id="UP000056090"/>
    </source>
</evidence>
<keyword evidence="6" id="KW-1185">Reference proteome</keyword>
<dbReference type="Pfam" id="PF13584">
    <property type="entry name" value="BatD"/>
    <property type="match status" value="1"/>
</dbReference>
<feature type="signal peptide" evidence="3">
    <location>
        <begin position="1"/>
        <end position="22"/>
    </location>
</feature>
<dbReference type="KEGG" id="aal:EP13_06460"/>
<dbReference type="PANTHER" id="PTHR40940">
    <property type="entry name" value="PROTEIN BATD-RELATED"/>
    <property type="match status" value="1"/>
</dbReference>
<gene>
    <name evidence="5" type="ORF">EP13_06460</name>
</gene>
<organism evidence="5 6">
    <name type="scientific">Alteromonas australica</name>
    <dbReference type="NCBI Taxonomy" id="589873"/>
    <lineage>
        <taxon>Bacteria</taxon>
        <taxon>Pseudomonadati</taxon>
        <taxon>Pseudomonadota</taxon>
        <taxon>Gammaproteobacteria</taxon>
        <taxon>Alteromonadales</taxon>
        <taxon>Alteromonadaceae</taxon>
        <taxon>Alteromonas/Salinimonas group</taxon>
        <taxon>Alteromonas</taxon>
    </lineage>
</organism>
<dbReference type="GeneID" id="78254557"/>
<evidence type="ECO:0000259" key="4">
    <source>
        <dbReference type="Pfam" id="PF25607"/>
    </source>
</evidence>